<gene>
    <name evidence="2" type="ORF">IFM89_010721</name>
</gene>
<proteinExistence type="predicted"/>
<evidence type="ECO:0000313" key="2">
    <source>
        <dbReference type="EMBL" id="KAF9620071.1"/>
    </source>
</evidence>
<protein>
    <recommendedName>
        <fullName evidence="4">AAA-type ATPase N-terminal domain-containing protein</fullName>
    </recommendedName>
</protein>
<keyword evidence="1" id="KW-0472">Membrane</keyword>
<keyword evidence="3" id="KW-1185">Reference proteome</keyword>
<keyword evidence="1" id="KW-1133">Transmembrane helix</keyword>
<accession>A0A835ILB8</accession>
<organism evidence="2 3">
    <name type="scientific">Coptis chinensis</name>
    <dbReference type="NCBI Taxonomy" id="261450"/>
    <lineage>
        <taxon>Eukaryota</taxon>
        <taxon>Viridiplantae</taxon>
        <taxon>Streptophyta</taxon>
        <taxon>Embryophyta</taxon>
        <taxon>Tracheophyta</taxon>
        <taxon>Spermatophyta</taxon>
        <taxon>Magnoliopsida</taxon>
        <taxon>Ranunculales</taxon>
        <taxon>Ranunculaceae</taxon>
        <taxon>Coptidoideae</taxon>
        <taxon>Coptis</taxon>
    </lineage>
</organism>
<name>A0A835ILB8_9MAGN</name>
<feature type="transmembrane region" description="Helical" evidence="1">
    <location>
        <begin position="6"/>
        <end position="25"/>
    </location>
</feature>
<dbReference type="InterPro" id="IPR050747">
    <property type="entry name" value="Mitochondrial_chaperone_BCS1"/>
</dbReference>
<dbReference type="Proteomes" id="UP000631114">
    <property type="component" value="Unassembled WGS sequence"/>
</dbReference>
<evidence type="ECO:0008006" key="4">
    <source>
        <dbReference type="Google" id="ProtNLM"/>
    </source>
</evidence>
<sequence>MPSTTTVFFAYTSLPAFVMLIRTIANEAKSILTQFMPEVLQRKFLSIFRGLFGSPSSLLTLVNNEYNRDKNITVTVEKDQDIIEVFEGIQVTWKLICNETDSTSGRRKENKFLELSFHKQYKNIMLDSYMPNVLKKSKAIREENRALKLYSLGFYGDGNGDVWGSINLDHPATFDTLAMDTKIKKEL</sequence>
<dbReference type="OrthoDB" id="10251412at2759"/>
<keyword evidence="1" id="KW-0812">Transmembrane</keyword>
<reference evidence="2 3" key="1">
    <citation type="submission" date="2020-10" db="EMBL/GenBank/DDBJ databases">
        <title>The Coptis chinensis genome and diversification of protoberbering-type alkaloids.</title>
        <authorList>
            <person name="Wang B."/>
            <person name="Shu S."/>
            <person name="Song C."/>
            <person name="Liu Y."/>
        </authorList>
    </citation>
    <scope>NUCLEOTIDE SEQUENCE [LARGE SCALE GENOMIC DNA]</scope>
    <source>
        <strain evidence="2">HL-2020</strain>
        <tissue evidence="2">Leaf</tissue>
    </source>
</reference>
<evidence type="ECO:0000313" key="3">
    <source>
        <dbReference type="Proteomes" id="UP000631114"/>
    </source>
</evidence>
<evidence type="ECO:0000256" key="1">
    <source>
        <dbReference type="SAM" id="Phobius"/>
    </source>
</evidence>
<dbReference type="PANTHER" id="PTHR23070">
    <property type="entry name" value="BCS1 AAA-TYPE ATPASE"/>
    <property type="match status" value="1"/>
</dbReference>
<dbReference type="EMBL" id="JADFTS010000002">
    <property type="protein sequence ID" value="KAF9620071.1"/>
    <property type="molecule type" value="Genomic_DNA"/>
</dbReference>
<dbReference type="AlphaFoldDB" id="A0A835ILB8"/>
<comment type="caution">
    <text evidence="2">The sequence shown here is derived from an EMBL/GenBank/DDBJ whole genome shotgun (WGS) entry which is preliminary data.</text>
</comment>